<reference evidence="2" key="1">
    <citation type="journal article" date="2019" name="Int. J. Syst. Evol. Microbiol.">
        <title>The Global Catalogue of Microorganisms (GCM) 10K type strain sequencing project: providing services to taxonomists for standard genome sequencing and annotation.</title>
        <authorList>
            <consortium name="The Broad Institute Genomics Platform"/>
            <consortium name="The Broad Institute Genome Sequencing Center for Infectious Disease"/>
            <person name="Wu L."/>
            <person name="Ma J."/>
        </authorList>
    </citation>
    <scope>NUCLEOTIDE SEQUENCE [LARGE SCALE GENOMIC DNA]</scope>
    <source>
        <strain evidence="2">NCAIM B.01391</strain>
    </source>
</reference>
<evidence type="ECO:0000313" key="2">
    <source>
        <dbReference type="Proteomes" id="UP001596053"/>
    </source>
</evidence>
<gene>
    <name evidence="1" type="ORF">ACFPOB_15910</name>
</gene>
<sequence length="201" mass="21223">MLEIITPATETRLISIEAARVAIGLADDDASQDAALEPLIDQASAATVAFIGQPLARQTYRETVFSRLASDSLILSRFPVASIASVGVDGADIDPEGYRVDLATGIVHRRSPTRCGPWWPAGETVVEYAAGHELPDDLPADIQRAAILMVRQAHMGAGRDPLLRSEDTDGVASFSYFAAGAAAVPLEAQALLSPYQLPAVA</sequence>
<dbReference type="EMBL" id="JBHSLW010000025">
    <property type="protein sequence ID" value="MFC5421043.1"/>
    <property type="molecule type" value="Genomic_DNA"/>
</dbReference>
<evidence type="ECO:0000313" key="1">
    <source>
        <dbReference type="EMBL" id="MFC5421043.1"/>
    </source>
</evidence>
<dbReference type="Proteomes" id="UP001596053">
    <property type="component" value="Unassembled WGS sequence"/>
</dbReference>
<proteinExistence type="predicted"/>
<evidence type="ECO:0008006" key="3">
    <source>
        <dbReference type="Google" id="ProtNLM"/>
    </source>
</evidence>
<comment type="caution">
    <text evidence="1">The sequence shown here is derived from an EMBL/GenBank/DDBJ whole genome shotgun (WGS) entry which is preliminary data.</text>
</comment>
<keyword evidence="2" id="KW-1185">Reference proteome</keyword>
<dbReference type="RefSeq" id="WP_377799389.1">
    <property type="nucleotide sequence ID" value="NZ_JBHSLW010000025.1"/>
</dbReference>
<name>A0ABW0IV84_9HYPH</name>
<accession>A0ABW0IV84</accession>
<protein>
    <recommendedName>
        <fullName evidence="3">PhiE125 gp8 family phage protein</fullName>
    </recommendedName>
</protein>
<organism evidence="1 2">
    <name type="scientific">Bosea eneae</name>
    <dbReference type="NCBI Taxonomy" id="151454"/>
    <lineage>
        <taxon>Bacteria</taxon>
        <taxon>Pseudomonadati</taxon>
        <taxon>Pseudomonadota</taxon>
        <taxon>Alphaproteobacteria</taxon>
        <taxon>Hyphomicrobiales</taxon>
        <taxon>Boseaceae</taxon>
        <taxon>Bosea</taxon>
    </lineage>
</organism>